<evidence type="ECO:0000313" key="1">
    <source>
        <dbReference type="EMBL" id="KAA6383520.1"/>
    </source>
</evidence>
<gene>
    <name evidence="1" type="ORF">EZS28_020954</name>
</gene>
<accession>A0A5J4VLZ0</accession>
<proteinExistence type="predicted"/>
<organism evidence="1 2">
    <name type="scientific">Streblomastix strix</name>
    <dbReference type="NCBI Taxonomy" id="222440"/>
    <lineage>
        <taxon>Eukaryota</taxon>
        <taxon>Metamonada</taxon>
        <taxon>Preaxostyla</taxon>
        <taxon>Oxymonadida</taxon>
        <taxon>Streblomastigidae</taxon>
        <taxon>Streblomastix</taxon>
    </lineage>
</organism>
<name>A0A5J4VLZ0_9EUKA</name>
<reference evidence="1 2" key="1">
    <citation type="submission" date="2019-03" db="EMBL/GenBank/DDBJ databases">
        <title>Single cell metagenomics reveals metabolic interactions within the superorganism composed of flagellate Streblomastix strix and complex community of Bacteroidetes bacteria on its surface.</title>
        <authorList>
            <person name="Treitli S.C."/>
            <person name="Kolisko M."/>
            <person name="Husnik F."/>
            <person name="Keeling P."/>
            <person name="Hampl V."/>
        </authorList>
    </citation>
    <scope>NUCLEOTIDE SEQUENCE [LARGE SCALE GENOMIC DNA]</scope>
    <source>
        <strain evidence="1">ST1C</strain>
    </source>
</reference>
<dbReference type="EMBL" id="SNRW01006202">
    <property type="protein sequence ID" value="KAA6383520.1"/>
    <property type="molecule type" value="Genomic_DNA"/>
</dbReference>
<dbReference type="Proteomes" id="UP000324800">
    <property type="component" value="Unassembled WGS sequence"/>
</dbReference>
<protein>
    <submittedName>
        <fullName evidence="1">Uncharacterized protein</fullName>
    </submittedName>
</protein>
<evidence type="ECO:0000313" key="2">
    <source>
        <dbReference type="Proteomes" id="UP000324800"/>
    </source>
</evidence>
<sequence length="135" mass="15743">MDIWNGSGQGNHEAQSHVYDVVKKQSDLVDHHIQRTVFRNFLNYDIKLVDKLRIYKADRAAYYTQDGPTVTFNFGAKLGDNNGNIYKIFTTIECKILPTYAKYHAMDPDPHLWQVRQKDSEFSGPYEIDNQQKLE</sequence>
<dbReference type="AlphaFoldDB" id="A0A5J4VLZ0"/>
<comment type="caution">
    <text evidence="1">The sequence shown here is derived from an EMBL/GenBank/DDBJ whole genome shotgun (WGS) entry which is preliminary data.</text>
</comment>